<evidence type="ECO:0000313" key="4">
    <source>
        <dbReference type="EMBL" id="TDH67097.1"/>
    </source>
</evidence>
<dbReference type="EMBL" id="SHOA02000013">
    <property type="protein sequence ID" value="TDH67097.1"/>
    <property type="molecule type" value="Genomic_DNA"/>
</dbReference>
<dbReference type="KEGG" id="blac:94351969"/>
<evidence type="ECO:0000256" key="1">
    <source>
        <dbReference type="SAM" id="MobiDB-lite"/>
    </source>
</evidence>
<keyword evidence="2" id="KW-0472">Membrane</keyword>
<reference evidence="4 5" key="1">
    <citation type="journal article" date="2021" name="Genome Biol.">
        <title>AFLAP: assembly-free linkage analysis pipeline using k-mers from genome sequencing data.</title>
        <authorList>
            <person name="Fletcher K."/>
            <person name="Zhang L."/>
            <person name="Gil J."/>
            <person name="Han R."/>
            <person name="Cavanaugh K."/>
            <person name="Michelmore R."/>
        </authorList>
    </citation>
    <scope>NUCLEOTIDE SEQUENCE [LARGE SCALE GENOMIC DNA]</scope>
    <source>
        <strain evidence="4 5">SF5</strain>
    </source>
</reference>
<keyword evidence="2" id="KW-0812">Transmembrane</keyword>
<evidence type="ECO:0000256" key="2">
    <source>
        <dbReference type="SAM" id="Phobius"/>
    </source>
</evidence>
<keyword evidence="3" id="KW-0732">Signal</keyword>
<feature type="transmembrane region" description="Helical" evidence="2">
    <location>
        <begin position="343"/>
        <end position="363"/>
    </location>
</feature>
<evidence type="ECO:0000313" key="5">
    <source>
        <dbReference type="Proteomes" id="UP000294530"/>
    </source>
</evidence>
<evidence type="ECO:0000256" key="3">
    <source>
        <dbReference type="SAM" id="SignalP"/>
    </source>
</evidence>
<sequence length="413" mass="42175">MRSFMNSSVGVMALITFIAEIRTAANASCADKVSTMDKSVGISAVADASCMSGGPGCTPHGDQCRFCRESETSQALHLTLCSEVQVARSFGTESAGKTQSKNGLPSSDESVNIVATSMPTTLEESTITCLSLVSIGDKSAGISAVSGANPSCSANGLGCFQSGQCRFCQSRATAQSTPFIKCSDLGGPTIPASITPLSSNPSPRVTSAPTATSTSTTCSMVATKSELQGISFVVESRCNVASPTLIGCSAQTSCRLCRNNNNEGNQYLITCNKLADKGSSVSAEAGIAAEDFKIEALSSQGTDTAKLTPNNSIRMGALGRDTGNIAIATQSVGTSSASISSPIGAVAAVAALIVVAIMSVMYVKARRDSFISEPSTPDAFPDSDVLTPQGGHGYTPREGSMVLVKSQSSVAAL</sequence>
<dbReference type="GeneID" id="94351969"/>
<gene>
    <name evidence="4" type="ORF">CCR75_008244</name>
</gene>
<feature type="signal peptide" evidence="3">
    <location>
        <begin position="1"/>
        <end position="27"/>
    </location>
</feature>
<proteinExistence type="predicted"/>
<feature type="region of interest" description="Disordered" evidence="1">
    <location>
        <begin position="372"/>
        <end position="398"/>
    </location>
</feature>
<dbReference type="Proteomes" id="UP000294530">
    <property type="component" value="Unassembled WGS sequence"/>
</dbReference>
<dbReference type="OrthoDB" id="190675at2759"/>
<protein>
    <submittedName>
        <fullName evidence="4">Uncharacterized protein</fullName>
    </submittedName>
</protein>
<keyword evidence="5" id="KW-1185">Reference proteome</keyword>
<feature type="chain" id="PRO_5036962696" evidence="3">
    <location>
        <begin position="28"/>
        <end position="413"/>
    </location>
</feature>
<dbReference type="RefSeq" id="XP_067816596.1">
    <property type="nucleotide sequence ID" value="XM_067966298.1"/>
</dbReference>
<comment type="caution">
    <text evidence="4">The sequence shown here is derived from an EMBL/GenBank/DDBJ whole genome shotgun (WGS) entry which is preliminary data.</text>
</comment>
<name>A0A976ICR3_BRELC</name>
<dbReference type="AlphaFoldDB" id="A0A976ICR3"/>
<accession>A0A976ICR3</accession>
<keyword evidence="2" id="KW-1133">Transmembrane helix</keyword>
<organism evidence="4 5">
    <name type="scientific">Bremia lactucae</name>
    <name type="common">Lettuce downy mildew</name>
    <dbReference type="NCBI Taxonomy" id="4779"/>
    <lineage>
        <taxon>Eukaryota</taxon>
        <taxon>Sar</taxon>
        <taxon>Stramenopiles</taxon>
        <taxon>Oomycota</taxon>
        <taxon>Peronosporomycetes</taxon>
        <taxon>Peronosporales</taxon>
        <taxon>Peronosporaceae</taxon>
        <taxon>Bremia</taxon>
    </lineage>
</organism>